<evidence type="ECO:0000313" key="2">
    <source>
        <dbReference type="EMBL" id="SKB82202.1"/>
    </source>
</evidence>
<accession>A0A1T5EDY2</accession>
<dbReference type="Pfam" id="PF13852">
    <property type="entry name" value="DUF4197"/>
    <property type="match status" value="1"/>
</dbReference>
<dbReference type="OrthoDB" id="5292580at2"/>
<evidence type="ECO:0000313" key="3">
    <source>
        <dbReference type="Proteomes" id="UP000190541"/>
    </source>
</evidence>
<reference evidence="2 3" key="1">
    <citation type="submission" date="2017-02" db="EMBL/GenBank/DDBJ databases">
        <authorList>
            <person name="Peterson S.W."/>
        </authorList>
    </citation>
    <scope>NUCLEOTIDE SEQUENCE [LARGE SCALE GENOMIC DNA]</scope>
    <source>
        <strain evidence="2 3">DSM 22899</strain>
    </source>
</reference>
<protein>
    <recommendedName>
        <fullName evidence="4">DUF4197 domain-containing protein</fullName>
    </recommendedName>
</protein>
<keyword evidence="1" id="KW-0732">Signal</keyword>
<proteinExistence type="predicted"/>
<dbReference type="EMBL" id="FUYS01000009">
    <property type="protein sequence ID" value="SKB82202.1"/>
    <property type="molecule type" value="Genomic_DNA"/>
</dbReference>
<sequence length="257" mass="27589">MGLSKKFIGVLLLAGMLVYSTASAQGLLDRVKDAMAERSGSQARSGDEKRNIDLSGLSTGEVSSALKEALNIGVTEGIQKLGAEDGFFKNELVRILLPEQLRKVDAALRGVGLGNLADQGLLLLNRAAEDAVKEGVPIFANAITTMTFDDAKNILLGDSVAATNYLKGKTSEQLFAAFRPKVEGSLGKVGADRVWEQIISRYNGLTRQSIDTDLNAYVTQETVNGVFKMVAEKESAIRDNSVFRTTSLLKKVFGAVD</sequence>
<feature type="signal peptide" evidence="1">
    <location>
        <begin position="1"/>
        <end position="24"/>
    </location>
</feature>
<keyword evidence="3" id="KW-1185">Reference proteome</keyword>
<dbReference type="InterPro" id="IPR025245">
    <property type="entry name" value="DUF4197"/>
</dbReference>
<dbReference type="RefSeq" id="WP_079717927.1">
    <property type="nucleotide sequence ID" value="NZ_FUYS01000009.1"/>
</dbReference>
<organism evidence="2 3">
    <name type="scientific">Parapedobacter luteus</name>
    <dbReference type="NCBI Taxonomy" id="623280"/>
    <lineage>
        <taxon>Bacteria</taxon>
        <taxon>Pseudomonadati</taxon>
        <taxon>Bacteroidota</taxon>
        <taxon>Sphingobacteriia</taxon>
        <taxon>Sphingobacteriales</taxon>
        <taxon>Sphingobacteriaceae</taxon>
        <taxon>Parapedobacter</taxon>
    </lineage>
</organism>
<evidence type="ECO:0000256" key="1">
    <source>
        <dbReference type="SAM" id="SignalP"/>
    </source>
</evidence>
<feature type="chain" id="PRO_5012617372" description="DUF4197 domain-containing protein" evidence="1">
    <location>
        <begin position="25"/>
        <end position="257"/>
    </location>
</feature>
<evidence type="ECO:0008006" key="4">
    <source>
        <dbReference type="Google" id="ProtNLM"/>
    </source>
</evidence>
<gene>
    <name evidence="2" type="ORF">SAMN05660226_03272</name>
</gene>
<dbReference type="Proteomes" id="UP000190541">
    <property type="component" value="Unassembled WGS sequence"/>
</dbReference>
<dbReference type="AlphaFoldDB" id="A0A1T5EDY2"/>
<name>A0A1T5EDY2_9SPHI</name>